<evidence type="ECO:0000313" key="7">
    <source>
        <dbReference type="Proteomes" id="UP000291144"/>
    </source>
</evidence>
<dbReference type="Gene3D" id="1.10.10.60">
    <property type="entry name" value="Homeodomain-like"/>
    <property type="match status" value="1"/>
</dbReference>
<dbReference type="Gene3D" id="1.10.357.10">
    <property type="entry name" value="Tetracycline Repressor, domain 2"/>
    <property type="match status" value="1"/>
</dbReference>
<dbReference type="Proteomes" id="UP000291144">
    <property type="component" value="Unassembled WGS sequence"/>
</dbReference>
<evidence type="ECO:0000259" key="5">
    <source>
        <dbReference type="PROSITE" id="PS50977"/>
    </source>
</evidence>
<keyword evidence="2 4" id="KW-0238">DNA-binding</keyword>
<dbReference type="AlphaFoldDB" id="A0A4R0KM03"/>
<evidence type="ECO:0000256" key="4">
    <source>
        <dbReference type="PROSITE-ProRule" id="PRU00335"/>
    </source>
</evidence>
<keyword evidence="7" id="KW-1185">Reference proteome</keyword>
<accession>A0A4R0KM03</accession>
<dbReference type="PANTHER" id="PTHR30055">
    <property type="entry name" value="HTH-TYPE TRANSCRIPTIONAL REGULATOR RUTR"/>
    <property type="match status" value="1"/>
</dbReference>
<protein>
    <submittedName>
        <fullName evidence="6">TetR family transcriptional regulator</fullName>
    </submittedName>
</protein>
<dbReference type="InterPro" id="IPR009057">
    <property type="entry name" value="Homeodomain-like_sf"/>
</dbReference>
<dbReference type="PANTHER" id="PTHR30055:SF234">
    <property type="entry name" value="HTH-TYPE TRANSCRIPTIONAL REGULATOR BETI"/>
    <property type="match status" value="1"/>
</dbReference>
<dbReference type="EMBL" id="SJKB01000006">
    <property type="protein sequence ID" value="TCC60274.1"/>
    <property type="molecule type" value="Genomic_DNA"/>
</dbReference>
<dbReference type="RefSeq" id="WP_131358593.1">
    <property type="nucleotide sequence ID" value="NZ_SJKB01000006.1"/>
</dbReference>
<reference evidence="6 7" key="1">
    <citation type="submission" date="2019-02" db="EMBL/GenBank/DDBJ databases">
        <title>Kribbella capetownensis sp. nov. and Kribbella speibonae sp. nov., isolated from soil.</title>
        <authorList>
            <person name="Curtis S.M."/>
            <person name="Norton I."/>
            <person name="Everest G.J."/>
            <person name="Meyers P.R."/>
        </authorList>
    </citation>
    <scope>NUCLEOTIDE SEQUENCE [LARGE SCALE GENOMIC DNA]</scope>
    <source>
        <strain evidence="6 7">NRRL B-24813</strain>
    </source>
</reference>
<dbReference type="GO" id="GO:0000976">
    <property type="term" value="F:transcription cis-regulatory region binding"/>
    <property type="evidence" value="ECO:0007669"/>
    <property type="project" value="TreeGrafter"/>
</dbReference>
<keyword evidence="3" id="KW-0804">Transcription</keyword>
<gene>
    <name evidence="6" type="ORF">E0H73_20180</name>
</gene>
<dbReference type="Pfam" id="PF00440">
    <property type="entry name" value="TetR_N"/>
    <property type="match status" value="1"/>
</dbReference>
<dbReference type="InterPro" id="IPR041347">
    <property type="entry name" value="MftR_C"/>
</dbReference>
<name>A0A4R0KM03_9ACTN</name>
<dbReference type="SUPFAM" id="SSF46689">
    <property type="entry name" value="Homeodomain-like"/>
    <property type="match status" value="1"/>
</dbReference>
<feature type="domain" description="HTH tetR-type" evidence="5">
    <location>
        <begin position="9"/>
        <end position="69"/>
    </location>
</feature>
<comment type="caution">
    <text evidence="6">The sequence shown here is derived from an EMBL/GenBank/DDBJ whole genome shotgun (WGS) entry which is preliminary data.</text>
</comment>
<proteinExistence type="predicted"/>
<evidence type="ECO:0000256" key="3">
    <source>
        <dbReference type="ARBA" id="ARBA00023163"/>
    </source>
</evidence>
<dbReference type="InterPro" id="IPR001647">
    <property type="entry name" value="HTH_TetR"/>
</dbReference>
<sequence>MSLRDRQRAETRHRIQRQAIRLFVDRGYDATTVNDVAAAAGVSAMTVYRHFPTKEDLVLYDDFDQLAAATIGELPATGSLADRIGRTVLATFDLAGTHDRELLLDRLRLMISTPALQARHLDSQYRLQEAFVTGIDDPTAEFQTRAAAGAVLGVAYTALLRWAAEDGESSLPELFREAFTSTFGQSL</sequence>
<evidence type="ECO:0000256" key="1">
    <source>
        <dbReference type="ARBA" id="ARBA00023015"/>
    </source>
</evidence>
<dbReference type="Pfam" id="PF17754">
    <property type="entry name" value="TetR_C_14"/>
    <property type="match status" value="1"/>
</dbReference>
<evidence type="ECO:0000313" key="6">
    <source>
        <dbReference type="EMBL" id="TCC60274.1"/>
    </source>
</evidence>
<evidence type="ECO:0000256" key="2">
    <source>
        <dbReference type="ARBA" id="ARBA00023125"/>
    </source>
</evidence>
<organism evidence="6 7">
    <name type="scientific">Kribbella pittospori</name>
    <dbReference type="NCBI Taxonomy" id="722689"/>
    <lineage>
        <taxon>Bacteria</taxon>
        <taxon>Bacillati</taxon>
        <taxon>Actinomycetota</taxon>
        <taxon>Actinomycetes</taxon>
        <taxon>Propionibacteriales</taxon>
        <taxon>Kribbellaceae</taxon>
        <taxon>Kribbella</taxon>
    </lineage>
</organism>
<feature type="DNA-binding region" description="H-T-H motif" evidence="4">
    <location>
        <begin position="32"/>
        <end position="51"/>
    </location>
</feature>
<dbReference type="OrthoDB" id="956698at2"/>
<dbReference type="GO" id="GO:0003700">
    <property type="term" value="F:DNA-binding transcription factor activity"/>
    <property type="evidence" value="ECO:0007669"/>
    <property type="project" value="TreeGrafter"/>
</dbReference>
<dbReference type="PROSITE" id="PS50977">
    <property type="entry name" value="HTH_TETR_2"/>
    <property type="match status" value="1"/>
</dbReference>
<dbReference type="PRINTS" id="PR00455">
    <property type="entry name" value="HTHTETR"/>
</dbReference>
<dbReference type="InterPro" id="IPR050109">
    <property type="entry name" value="HTH-type_TetR-like_transc_reg"/>
</dbReference>
<keyword evidence="1" id="KW-0805">Transcription regulation</keyword>